<dbReference type="Proteomes" id="UP000675920">
    <property type="component" value="Unplaced"/>
</dbReference>
<reference evidence="3" key="1">
    <citation type="submission" date="2025-08" db="UniProtKB">
        <authorList>
            <consortium name="RefSeq"/>
        </authorList>
    </citation>
    <scope>IDENTIFICATION</scope>
</reference>
<keyword evidence="2" id="KW-1185">Reference proteome</keyword>
<dbReference type="AlphaFoldDB" id="A0A8B6XBD0"/>
<sequence length="126" mass="13875">MSRHDADPLLTAAWQQPRAVRFGRRAPIREKRPATANSVIRAGEPGGYPRPAFAPPVFRLQFRSVLKVAAPTRLRHPEFRAFRRIAQCASRRFSGNSPRNPPANIRGNCSGNPADRLAAIAPARGS</sequence>
<feature type="region of interest" description="Disordered" evidence="1">
    <location>
        <begin position="23"/>
        <end position="46"/>
    </location>
</feature>
<feature type="region of interest" description="Disordered" evidence="1">
    <location>
        <begin position="92"/>
        <end position="111"/>
    </location>
</feature>
<name>A0A8B6XBD0_9BURK</name>
<dbReference type="RefSeq" id="WP_169732564.1">
    <property type="nucleotide sequence ID" value="NZ_KI519499.1"/>
</dbReference>
<organism evidence="2 3">
    <name type="scientific">Derxia gummosa DSM 723</name>
    <dbReference type="NCBI Taxonomy" id="1121388"/>
    <lineage>
        <taxon>Bacteria</taxon>
        <taxon>Pseudomonadati</taxon>
        <taxon>Pseudomonadota</taxon>
        <taxon>Betaproteobacteria</taxon>
        <taxon>Burkholderiales</taxon>
        <taxon>Alcaligenaceae</taxon>
        <taxon>Derxia</taxon>
    </lineage>
</organism>
<proteinExistence type="predicted"/>
<evidence type="ECO:0000313" key="3">
    <source>
        <dbReference type="RefSeq" id="WP_169732564.1"/>
    </source>
</evidence>
<protein>
    <submittedName>
        <fullName evidence="3">Uncharacterized protein</fullName>
    </submittedName>
</protein>
<evidence type="ECO:0000256" key="1">
    <source>
        <dbReference type="SAM" id="MobiDB-lite"/>
    </source>
</evidence>
<evidence type="ECO:0000313" key="2">
    <source>
        <dbReference type="Proteomes" id="UP000675920"/>
    </source>
</evidence>
<accession>A0A8B6XBD0</accession>